<sequence>MSWILSSSKCLHDFYAAVEQRIFERIADETSEGRTRAADYHARLLEAMGLDLPGLRPAVLSEISRQRSIRSGDSTTFTATCTLPSCAPMRS</sequence>
<gene>
    <name evidence="2" type="ORF">A3F84_15890</name>
</gene>
<dbReference type="AlphaFoldDB" id="A0A1F6CBY5"/>
<evidence type="ECO:0000259" key="1">
    <source>
        <dbReference type="Pfam" id="PF20797"/>
    </source>
</evidence>
<accession>A0A1F6CBY5</accession>
<evidence type="ECO:0000313" key="2">
    <source>
        <dbReference type="EMBL" id="OGG46520.1"/>
    </source>
</evidence>
<evidence type="ECO:0000313" key="3">
    <source>
        <dbReference type="Proteomes" id="UP000178606"/>
    </source>
</evidence>
<comment type="caution">
    <text evidence="2">The sequence shown here is derived from an EMBL/GenBank/DDBJ whole genome shotgun (WGS) entry which is preliminary data.</text>
</comment>
<proteinExistence type="predicted"/>
<reference evidence="2 3" key="1">
    <citation type="journal article" date="2016" name="Nat. Commun.">
        <title>Thousands of microbial genomes shed light on interconnected biogeochemical processes in an aquifer system.</title>
        <authorList>
            <person name="Anantharaman K."/>
            <person name="Brown C.T."/>
            <person name="Hug L.A."/>
            <person name="Sharon I."/>
            <person name="Castelle C.J."/>
            <person name="Probst A.J."/>
            <person name="Thomas B.C."/>
            <person name="Singh A."/>
            <person name="Wilkins M.J."/>
            <person name="Karaoz U."/>
            <person name="Brodie E.L."/>
            <person name="Williams K.H."/>
            <person name="Hubbard S.S."/>
            <person name="Banfield J.F."/>
        </authorList>
    </citation>
    <scope>NUCLEOTIDE SEQUENCE [LARGE SCALE GENOMIC DNA]</scope>
    <source>
        <strain evidence="3">RIFCSPLOWO2_12_FULL_64_10</strain>
    </source>
</reference>
<protein>
    <recommendedName>
        <fullName evidence="1">HepT-like domain-containing protein</fullName>
    </recommendedName>
</protein>
<name>A0A1F6CBY5_HANXR</name>
<feature type="domain" description="HepT-like" evidence="1">
    <location>
        <begin position="8"/>
        <end position="63"/>
    </location>
</feature>
<dbReference type="InterPro" id="IPR048769">
    <property type="entry name" value="HepT-like_dom"/>
</dbReference>
<dbReference type="Pfam" id="PF20797">
    <property type="entry name" value="HepT-like_2"/>
    <property type="match status" value="1"/>
</dbReference>
<organism evidence="2 3">
    <name type="scientific">Handelsmanbacteria sp. (strain RIFCSPLOWO2_12_FULL_64_10)</name>
    <dbReference type="NCBI Taxonomy" id="1817868"/>
    <lineage>
        <taxon>Bacteria</taxon>
        <taxon>Candidatus Handelsmaniibacteriota</taxon>
    </lineage>
</organism>
<dbReference type="Proteomes" id="UP000178606">
    <property type="component" value="Unassembled WGS sequence"/>
</dbReference>
<dbReference type="EMBL" id="MFKF01000306">
    <property type="protein sequence ID" value="OGG46520.1"/>
    <property type="molecule type" value="Genomic_DNA"/>
</dbReference>